<evidence type="ECO:0000256" key="4">
    <source>
        <dbReference type="ARBA" id="ARBA00022692"/>
    </source>
</evidence>
<dbReference type="InterPro" id="IPR000515">
    <property type="entry name" value="MetI-like"/>
</dbReference>
<dbReference type="OrthoDB" id="6637947at2"/>
<evidence type="ECO:0000259" key="8">
    <source>
        <dbReference type="PROSITE" id="PS50928"/>
    </source>
</evidence>
<evidence type="ECO:0000256" key="6">
    <source>
        <dbReference type="ARBA" id="ARBA00023136"/>
    </source>
</evidence>
<dbReference type="SUPFAM" id="SSF161098">
    <property type="entry name" value="MetI-like"/>
    <property type="match status" value="1"/>
</dbReference>
<reference evidence="9 10" key="1">
    <citation type="submission" date="2016-10" db="EMBL/GenBank/DDBJ databases">
        <authorList>
            <person name="de Groot N.N."/>
        </authorList>
    </citation>
    <scope>NUCLEOTIDE SEQUENCE [LARGE SCALE GENOMIC DNA]</scope>
    <source>
        <strain evidence="9 10">CGMCC 4.7037</strain>
    </source>
</reference>
<accession>A0A1H6F182</accession>
<gene>
    <name evidence="9" type="ORF">SAMN05444920_14431</name>
</gene>
<comment type="similarity">
    <text evidence="7">Belongs to the binding-protein-dependent transport system permease family.</text>
</comment>
<evidence type="ECO:0000256" key="5">
    <source>
        <dbReference type="ARBA" id="ARBA00022989"/>
    </source>
</evidence>
<keyword evidence="2 7" id="KW-0813">Transport</keyword>
<feature type="domain" description="ABC transmembrane type-1" evidence="8">
    <location>
        <begin position="79"/>
        <end position="269"/>
    </location>
</feature>
<feature type="transmembrane region" description="Helical" evidence="7">
    <location>
        <begin position="245"/>
        <end position="270"/>
    </location>
</feature>
<dbReference type="EMBL" id="FNVT01000044">
    <property type="protein sequence ID" value="SEH03812.1"/>
    <property type="molecule type" value="Genomic_DNA"/>
</dbReference>
<keyword evidence="6 7" id="KW-0472">Membrane</keyword>
<feature type="transmembrane region" description="Helical" evidence="7">
    <location>
        <begin position="181"/>
        <end position="201"/>
    </location>
</feature>
<dbReference type="Pfam" id="PF00528">
    <property type="entry name" value="BPD_transp_1"/>
    <property type="match status" value="1"/>
</dbReference>
<dbReference type="PROSITE" id="PS50928">
    <property type="entry name" value="ABC_TM1"/>
    <property type="match status" value="1"/>
</dbReference>
<proteinExistence type="inferred from homology"/>
<name>A0A1H6F182_9ACTN</name>
<feature type="transmembrane region" description="Helical" evidence="7">
    <location>
        <begin position="12"/>
        <end position="32"/>
    </location>
</feature>
<protein>
    <submittedName>
        <fullName evidence="9">Peptide/nickel transport system permease protein</fullName>
    </submittedName>
</protein>
<dbReference type="InterPro" id="IPR050366">
    <property type="entry name" value="BP-dependent_transpt_permease"/>
</dbReference>
<keyword evidence="3" id="KW-1003">Cell membrane</keyword>
<feature type="transmembrane region" description="Helical" evidence="7">
    <location>
        <begin position="124"/>
        <end position="150"/>
    </location>
</feature>
<dbReference type="GO" id="GO:0055085">
    <property type="term" value="P:transmembrane transport"/>
    <property type="evidence" value="ECO:0007669"/>
    <property type="project" value="InterPro"/>
</dbReference>
<dbReference type="AlphaFoldDB" id="A0A1H6F182"/>
<dbReference type="Gene3D" id="1.10.3720.10">
    <property type="entry name" value="MetI-like"/>
    <property type="match status" value="1"/>
</dbReference>
<evidence type="ECO:0000256" key="1">
    <source>
        <dbReference type="ARBA" id="ARBA00004651"/>
    </source>
</evidence>
<feature type="transmembrane region" description="Helical" evidence="7">
    <location>
        <begin position="79"/>
        <end position="103"/>
    </location>
</feature>
<dbReference type="GO" id="GO:0005886">
    <property type="term" value="C:plasma membrane"/>
    <property type="evidence" value="ECO:0007669"/>
    <property type="project" value="UniProtKB-SubCell"/>
</dbReference>
<evidence type="ECO:0000313" key="10">
    <source>
        <dbReference type="Proteomes" id="UP000236732"/>
    </source>
</evidence>
<evidence type="ECO:0000313" key="9">
    <source>
        <dbReference type="EMBL" id="SEH03812.1"/>
    </source>
</evidence>
<dbReference type="InterPro" id="IPR035906">
    <property type="entry name" value="MetI-like_sf"/>
</dbReference>
<dbReference type="PANTHER" id="PTHR43386:SF1">
    <property type="entry name" value="D,D-DIPEPTIDE TRANSPORT SYSTEM PERMEASE PROTEIN DDPC-RELATED"/>
    <property type="match status" value="1"/>
</dbReference>
<sequence length="283" mass="29943">MMFLRAPRRDLLGTQGLIGAGILTVVVGVALYGTALPDDAGRARVAEPYASPGDGLPLGADDLGRDLLDQLIVGAGTSLGLAFIVAVATTVLAALVGGAAGIGPRWLSAMLMRGTDVMLVLPELILYILAAAFLGQSFGIRVTILALILWPVPARVLRAAVLTAWSRGHLEVARAMGAPRWWLLLRHGSYLIGPLLIPVFVRTAMRAVIYDATLSFLGLGDPTAPSWGTTLFWVQTNGVFLSDAWLWWALPPGAAITLTVLALALIGIAVEERLNPALREATR</sequence>
<evidence type="ECO:0000256" key="7">
    <source>
        <dbReference type="RuleBase" id="RU363032"/>
    </source>
</evidence>
<keyword evidence="10" id="KW-1185">Reference proteome</keyword>
<dbReference type="RefSeq" id="WP_103964747.1">
    <property type="nucleotide sequence ID" value="NZ_FNVT01000044.1"/>
</dbReference>
<organism evidence="9 10">
    <name type="scientific">Nonomuraea solani</name>
    <dbReference type="NCBI Taxonomy" id="1144553"/>
    <lineage>
        <taxon>Bacteria</taxon>
        <taxon>Bacillati</taxon>
        <taxon>Actinomycetota</taxon>
        <taxon>Actinomycetes</taxon>
        <taxon>Streptosporangiales</taxon>
        <taxon>Streptosporangiaceae</taxon>
        <taxon>Nonomuraea</taxon>
    </lineage>
</organism>
<evidence type="ECO:0000256" key="3">
    <source>
        <dbReference type="ARBA" id="ARBA00022475"/>
    </source>
</evidence>
<dbReference type="PANTHER" id="PTHR43386">
    <property type="entry name" value="OLIGOPEPTIDE TRANSPORT SYSTEM PERMEASE PROTEIN APPC"/>
    <property type="match status" value="1"/>
</dbReference>
<keyword evidence="5 7" id="KW-1133">Transmembrane helix</keyword>
<comment type="subcellular location">
    <subcellularLocation>
        <location evidence="1 7">Cell membrane</location>
        <topology evidence="1 7">Multi-pass membrane protein</topology>
    </subcellularLocation>
</comment>
<keyword evidence="4 7" id="KW-0812">Transmembrane</keyword>
<dbReference type="Proteomes" id="UP000236732">
    <property type="component" value="Unassembled WGS sequence"/>
</dbReference>
<evidence type="ECO:0000256" key="2">
    <source>
        <dbReference type="ARBA" id="ARBA00022448"/>
    </source>
</evidence>
<dbReference type="CDD" id="cd06261">
    <property type="entry name" value="TM_PBP2"/>
    <property type="match status" value="1"/>
</dbReference>